<keyword evidence="22" id="KW-1185">Reference proteome</keyword>
<feature type="domain" description="Radical SAM core" evidence="18">
    <location>
        <begin position="48"/>
        <end position="278"/>
    </location>
</feature>
<dbReference type="SFLD" id="SFLDG01278">
    <property type="entry name" value="biotin_synthase_like"/>
    <property type="match status" value="1"/>
</dbReference>
<dbReference type="HAMAP" id="MF_01694">
    <property type="entry name" value="BioB"/>
    <property type="match status" value="1"/>
</dbReference>
<feature type="binding site" evidence="16 17">
    <location>
        <position position="70"/>
    </location>
    <ligand>
        <name>[4Fe-4S] cluster</name>
        <dbReference type="ChEBI" id="CHEBI:49883"/>
        <note>4Fe-4S-S-AdoMet</note>
    </ligand>
</feature>
<keyword evidence="10 16" id="KW-0093">Biotin biosynthesis</keyword>
<organism evidence="20 21">
    <name type="scientific">Corynebacterium rouxii</name>
    <dbReference type="NCBI Taxonomy" id="2719119"/>
    <lineage>
        <taxon>Bacteria</taxon>
        <taxon>Bacillati</taxon>
        <taxon>Actinomycetota</taxon>
        <taxon>Actinomycetes</taxon>
        <taxon>Mycobacteriales</taxon>
        <taxon>Corynebacteriaceae</taxon>
        <taxon>Corynebacterium</taxon>
    </lineage>
</organism>
<dbReference type="InterPro" id="IPR010722">
    <property type="entry name" value="BATS_dom"/>
</dbReference>
<keyword evidence="6 16" id="KW-0808">Transferase</keyword>
<dbReference type="EMBL" id="LR738855">
    <property type="protein sequence ID" value="VZH85111.1"/>
    <property type="molecule type" value="Genomic_DNA"/>
</dbReference>
<keyword evidence="5 16" id="KW-0004">4Fe-4S</keyword>
<feature type="binding site" evidence="16 17">
    <location>
        <position position="143"/>
    </location>
    <ligand>
        <name>[2Fe-2S] cluster</name>
        <dbReference type="ChEBI" id="CHEBI:190135"/>
    </ligand>
</feature>
<evidence type="ECO:0000256" key="13">
    <source>
        <dbReference type="ARBA" id="ARBA00051157"/>
    </source>
</evidence>
<evidence type="ECO:0000256" key="7">
    <source>
        <dbReference type="ARBA" id="ARBA00022691"/>
    </source>
</evidence>
<dbReference type="FunFam" id="3.20.20.70:FF:000026">
    <property type="entry name" value="Biotin synthase"/>
    <property type="match status" value="1"/>
</dbReference>
<evidence type="ECO:0000313" key="19">
    <source>
        <dbReference type="EMBL" id="MDT9410915.1"/>
    </source>
</evidence>
<name>A0A6I8MGL7_9CORY</name>
<evidence type="ECO:0000256" key="8">
    <source>
        <dbReference type="ARBA" id="ARBA00022714"/>
    </source>
</evidence>
<dbReference type="Proteomes" id="UP000423525">
    <property type="component" value="Chromosome"/>
</dbReference>
<dbReference type="InterPro" id="IPR007197">
    <property type="entry name" value="rSAM"/>
</dbReference>
<dbReference type="Proteomes" id="UP001265983">
    <property type="component" value="Unassembled WGS sequence"/>
</dbReference>
<dbReference type="Pfam" id="PF06968">
    <property type="entry name" value="BATS"/>
    <property type="match status" value="1"/>
</dbReference>
<dbReference type="AlphaFoldDB" id="A0A6I8MGL7"/>
<dbReference type="SMART" id="SM00729">
    <property type="entry name" value="Elp3"/>
    <property type="match status" value="1"/>
</dbReference>
<dbReference type="PROSITE" id="PS51918">
    <property type="entry name" value="RADICAL_SAM"/>
    <property type="match status" value="1"/>
</dbReference>
<reference evidence="20 21" key="1">
    <citation type="submission" date="2019-11" db="EMBL/GenBank/DDBJ databases">
        <authorList>
            <person name="Brisse S."/>
        </authorList>
    </citation>
    <scope>NUCLEOTIDE SEQUENCE [LARGE SCALE GENOMIC DNA]</scope>
    <source>
        <strain evidence="20">FRC0190</strain>
    </source>
</reference>
<protein>
    <recommendedName>
        <fullName evidence="15 16">Biotin synthase</fullName>
        <ecNumber evidence="4 16">2.8.1.6</ecNumber>
    </recommendedName>
</protein>
<keyword evidence="9 16" id="KW-0479">Metal-binding</keyword>
<evidence type="ECO:0000256" key="16">
    <source>
        <dbReference type="HAMAP-Rule" id="MF_01694"/>
    </source>
</evidence>
<evidence type="ECO:0000256" key="15">
    <source>
        <dbReference type="ARBA" id="ARBA00070199"/>
    </source>
</evidence>
<dbReference type="InterPro" id="IPR013785">
    <property type="entry name" value="Aldolase_TIM"/>
</dbReference>
<sequence length="342" mass="36903">MTATLNIVQDLEASVLAGTAITREEALALIDAPLDELSAAADRIRAQMCGDGFDMCSIINAKSGRCPENCTFCAQSIRYPTISVDSYPLITADELVRQAQENKDKGVIRFSIVTSGRKLRRDEVRHICEGVRRIKQEVGIEVCISAGLLSAEDFQALHDAGISRVHCNLETSRAYFPSICTSHTFDDKIATLQAARDEGMSLCSGGILGLGESMEDRIDMALSARELGVNSFPVNVLVAIEGTPLAGTEQLSPEEVQRCVAIFRFILPQAAIRLAGGRELLGDDGKACFQSGANSAISGDMLTTTGTTIASDMALVKDLGYTVTLDEYTYEMPQPTQKKPPR</sequence>
<dbReference type="InterPro" id="IPR006638">
    <property type="entry name" value="Elp3/MiaA/NifB-like_rSAM"/>
</dbReference>
<evidence type="ECO:0000256" key="4">
    <source>
        <dbReference type="ARBA" id="ARBA00012236"/>
    </source>
</evidence>
<dbReference type="EMBL" id="JARUHM010000009">
    <property type="protein sequence ID" value="MDT9410915.1"/>
    <property type="molecule type" value="Genomic_DNA"/>
</dbReference>
<comment type="cofactor">
    <cofactor evidence="16">
        <name>[2Fe-2S] cluster</name>
        <dbReference type="ChEBI" id="CHEBI:190135"/>
    </cofactor>
    <text evidence="16">Binds 1 [2Fe-2S] cluster. The cluster is coordinated with 3 cysteines and 1 arginine.</text>
</comment>
<dbReference type="GO" id="GO:0005506">
    <property type="term" value="F:iron ion binding"/>
    <property type="evidence" value="ECO:0007669"/>
    <property type="project" value="UniProtKB-UniRule"/>
</dbReference>
<dbReference type="InterPro" id="IPR058240">
    <property type="entry name" value="rSAM_sf"/>
</dbReference>
<dbReference type="SUPFAM" id="SSF102114">
    <property type="entry name" value="Radical SAM enzymes"/>
    <property type="match status" value="1"/>
</dbReference>
<feature type="binding site" evidence="16 17">
    <location>
        <position position="203"/>
    </location>
    <ligand>
        <name>[2Fe-2S] cluster</name>
        <dbReference type="ChEBI" id="CHEBI:190135"/>
    </ligand>
</feature>
<dbReference type="InterPro" id="IPR024177">
    <property type="entry name" value="Biotin_synthase"/>
</dbReference>
<feature type="binding site" evidence="16 17">
    <location>
        <position position="73"/>
    </location>
    <ligand>
        <name>[4Fe-4S] cluster</name>
        <dbReference type="ChEBI" id="CHEBI:49883"/>
        <note>4Fe-4S-S-AdoMet</note>
    </ligand>
</feature>
<dbReference type="Gene3D" id="3.20.20.70">
    <property type="entry name" value="Aldolase class I"/>
    <property type="match status" value="1"/>
</dbReference>
<evidence type="ECO:0000256" key="10">
    <source>
        <dbReference type="ARBA" id="ARBA00022756"/>
    </source>
</evidence>
<evidence type="ECO:0000256" key="3">
    <source>
        <dbReference type="ARBA" id="ARBA00011738"/>
    </source>
</evidence>
<comment type="cofactor">
    <cofactor evidence="16 17">
        <name>[4Fe-4S] cluster</name>
        <dbReference type="ChEBI" id="CHEBI:49883"/>
    </cofactor>
    <text evidence="16 17">Binds 1 [4Fe-4S] cluster. The cluster is coordinated with 3 cysteines and an exchangeable S-adenosyl-L-methionine.</text>
</comment>
<evidence type="ECO:0000259" key="18">
    <source>
        <dbReference type="PROSITE" id="PS51918"/>
    </source>
</evidence>
<evidence type="ECO:0000256" key="12">
    <source>
        <dbReference type="ARBA" id="ARBA00023014"/>
    </source>
</evidence>
<feature type="binding site" evidence="16 17">
    <location>
        <position position="111"/>
    </location>
    <ligand>
        <name>[2Fe-2S] cluster</name>
        <dbReference type="ChEBI" id="CHEBI:190135"/>
    </ligand>
</feature>
<comment type="catalytic activity">
    <reaction evidence="13 16">
        <text>(4R,5S)-dethiobiotin + (sulfur carrier)-SH + 2 reduced [2Fe-2S]-[ferredoxin] + 2 S-adenosyl-L-methionine = (sulfur carrier)-H + biotin + 2 5'-deoxyadenosine + 2 L-methionine + 2 oxidized [2Fe-2S]-[ferredoxin]</text>
        <dbReference type="Rhea" id="RHEA:22060"/>
        <dbReference type="Rhea" id="RHEA-COMP:10000"/>
        <dbReference type="Rhea" id="RHEA-COMP:10001"/>
        <dbReference type="Rhea" id="RHEA-COMP:14737"/>
        <dbReference type="Rhea" id="RHEA-COMP:14739"/>
        <dbReference type="ChEBI" id="CHEBI:17319"/>
        <dbReference type="ChEBI" id="CHEBI:29917"/>
        <dbReference type="ChEBI" id="CHEBI:33737"/>
        <dbReference type="ChEBI" id="CHEBI:33738"/>
        <dbReference type="ChEBI" id="CHEBI:57586"/>
        <dbReference type="ChEBI" id="CHEBI:57844"/>
        <dbReference type="ChEBI" id="CHEBI:59789"/>
        <dbReference type="ChEBI" id="CHEBI:64428"/>
        <dbReference type="ChEBI" id="CHEBI:149473"/>
        <dbReference type="EC" id="2.8.1.6"/>
    </reaction>
</comment>
<dbReference type="SFLD" id="SFLDS00029">
    <property type="entry name" value="Radical_SAM"/>
    <property type="match status" value="1"/>
</dbReference>
<dbReference type="PANTHER" id="PTHR22976">
    <property type="entry name" value="BIOTIN SYNTHASE"/>
    <property type="match status" value="1"/>
</dbReference>
<evidence type="ECO:0000256" key="14">
    <source>
        <dbReference type="ARBA" id="ARBA00057568"/>
    </source>
</evidence>
<evidence type="ECO:0000256" key="6">
    <source>
        <dbReference type="ARBA" id="ARBA00022679"/>
    </source>
</evidence>
<comment type="cofactor">
    <cofactor evidence="17">
        <name>[2Fe-2S] cluster</name>
        <dbReference type="ChEBI" id="CHEBI:190135"/>
    </cofactor>
    <text evidence="17">Binds 1 [2Fe-2S] cluster. The cluster is coordinated with 3 cysteines and 1 arginine.</text>
</comment>
<reference evidence="19 22" key="2">
    <citation type="submission" date="2023-03" db="EMBL/GenBank/DDBJ databases">
        <title>Whole genome sequence of the first Corynebacterium rouxii strains isolated in Brazil: a recent member of Corynebacterium diphtheriae complex.</title>
        <authorList>
            <person name="Vieira V."/>
            <person name="Ramos J.N."/>
            <person name="Araujo M.R.B."/>
            <person name="Baio P.V."/>
            <person name="Sant'Anna L.O."/>
            <person name="Veras J.F.C."/>
            <person name="Vieira E.M.D."/>
            <person name="Sousa M.A.B."/>
            <person name="Camargo C.H."/>
            <person name="Sacchi C.T."/>
            <person name="Campos K.R."/>
            <person name="Santos M.B.N."/>
            <person name="Bokermann S."/>
            <person name="Alvim L.B."/>
            <person name="Santos L.S."/>
            <person name="Mattos-Guaraldi A.L."/>
        </authorList>
    </citation>
    <scope>NUCLEOTIDE SEQUENCE [LARGE SCALE GENOMIC DNA]</scope>
    <source>
        <strain evidence="19 22">70862</strain>
    </source>
</reference>
<dbReference type="Pfam" id="PF04055">
    <property type="entry name" value="Radical_SAM"/>
    <property type="match status" value="1"/>
</dbReference>
<evidence type="ECO:0000313" key="21">
    <source>
        <dbReference type="Proteomes" id="UP000423525"/>
    </source>
</evidence>
<proteinExistence type="inferred from homology"/>
<dbReference type="GO" id="GO:0009102">
    <property type="term" value="P:biotin biosynthetic process"/>
    <property type="evidence" value="ECO:0007669"/>
    <property type="project" value="UniProtKB-UniRule"/>
</dbReference>
<evidence type="ECO:0000256" key="1">
    <source>
        <dbReference type="ARBA" id="ARBA00004942"/>
    </source>
</evidence>
<comment type="function">
    <text evidence="14 16">Catalyzes the conversion of dethiobiotin (DTB) to biotin by the insertion of a sulfur atom into dethiobiotin via a radical-based mechanism.</text>
</comment>
<dbReference type="KEGG" id="crf:FRC0190_01094"/>
<dbReference type="SMART" id="SM00876">
    <property type="entry name" value="BATS"/>
    <property type="match status" value="1"/>
</dbReference>
<gene>
    <name evidence="16 19" type="primary">bioB</name>
    <name evidence="20" type="ORF">FRC0190_01094</name>
    <name evidence="19" type="ORF">P8T80_05905</name>
</gene>
<evidence type="ECO:0000256" key="9">
    <source>
        <dbReference type="ARBA" id="ARBA00022723"/>
    </source>
</evidence>
<evidence type="ECO:0000256" key="17">
    <source>
        <dbReference type="PIRSR" id="PIRSR001619-1"/>
    </source>
</evidence>
<evidence type="ECO:0000256" key="5">
    <source>
        <dbReference type="ARBA" id="ARBA00022485"/>
    </source>
</evidence>
<keyword evidence="8 16" id="KW-0001">2Fe-2S</keyword>
<dbReference type="GO" id="GO:0051537">
    <property type="term" value="F:2 iron, 2 sulfur cluster binding"/>
    <property type="evidence" value="ECO:0007669"/>
    <property type="project" value="UniProtKB-KW"/>
</dbReference>
<evidence type="ECO:0000313" key="22">
    <source>
        <dbReference type="Proteomes" id="UP001265983"/>
    </source>
</evidence>
<comment type="pathway">
    <text evidence="1 16">Cofactor biosynthesis; biotin biosynthesis; biotin from 7,8-diaminononanoate: step 2/2.</text>
</comment>
<dbReference type="SFLD" id="SFLDG01060">
    <property type="entry name" value="BATS_domain_containing"/>
    <property type="match status" value="1"/>
</dbReference>
<dbReference type="GO" id="GO:0051539">
    <property type="term" value="F:4 iron, 4 sulfur cluster binding"/>
    <property type="evidence" value="ECO:0007669"/>
    <property type="project" value="UniProtKB-KW"/>
</dbReference>
<evidence type="ECO:0000313" key="20">
    <source>
        <dbReference type="EMBL" id="VZH85111.1"/>
    </source>
</evidence>
<feature type="binding site" evidence="16 17">
    <location>
        <position position="66"/>
    </location>
    <ligand>
        <name>[4Fe-4S] cluster</name>
        <dbReference type="ChEBI" id="CHEBI:49883"/>
        <note>4Fe-4S-S-AdoMet</note>
    </ligand>
</feature>
<feature type="binding site" evidence="16 17">
    <location>
        <position position="273"/>
    </location>
    <ligand>
        <name>[2Fe-2S] cluster</name>
        <dbReference type="ChEBI" id="CHEBI:190135"/>
    </ligand>
</feature>
<keyword evidence="7 16" id="KW-0949">S-adenosyl-L-methionine</keyword>
<dbReference type="NCBIfam" id="TIGR00433">
    <property type="entry name" value="bioB"/>
    <property type="match status" value="1"/>
</dbReference>
<accession>A0A6I8MGL7</accession>
<keyword evidence="11 16" id="KW-0408">Iron</keyword>
<dbReference type="EC" id="2.8.1.6" evidence="4 16"/>
<dbReference type="RefSeq" id="WP_155872587.1">
    <property type="nucleotide sequence ID" value="NZ_CP168248.1"/>
</dbReference>
<comment type="similarity">
    <text evidence="2 16">Belongs to the radical SAM superfamily. Biotin synthase family.</text>
</comment>
<comment type="subunit">
    <text evidence="3 16">Homodimer.</text>
</comment>
<dbReference type="PIRSF" id="PIRSF001619">
    <property type="entry name" value="Biotin_synth"/>
    <property type="match status" value="1"/>
</dbReference>
<evidence type="ECO:0000256" key="11">
    <source>
        <dbReference type="ARBA" id="ARBA00023004"/>
    </source>
</evidence>
<dbReference type="InterPro" id="IPR002684">
    <property type="entry name" value="Biotin_synth/BioAB"/>
</dbReference>
<dbReference type="PANTHER" id="PTHR22976:SF2">
    <property type="entry name" value="BIOTIN SYNTHASE, MITOCHONDRIAL"/>
    <property type="match status" value="1"/>
</dbReference>
<dbReference type="GO" id="GO:0004076">
    <property type="term" value="F:biotin synthase activity"/>
    <property type="evidence" value="ECO:0007669"/>
    <property type="project" value="UniProtKB-UniRule"/>
</dbReference>
<dbReference type="UniPathway" id="UPA00078">
    <property type="reaction ID" value="UER00162"/>
</dbReference>
<evidence type="ECO:0000256" key="2">
    <source>
        <dbReference type="ARBA" id="ARBA00010765"/>
    </source>
</evidence>
<dbReference type="CDD" id="cd01335">
    <property type="entry name" value="Radical_SAM"/>
    <property type="match status" value="1"/>
</dbReference>
<keyword evidence="12 16" id="KW-0411">Iron-sulfur</keyword>